<dbReference type="AlphaFoldDB" id="L8JHY4"/>
<organism evidence="1 2">
    <name type="scientific">Photobacterium marinum</name>
    <dbReference type="NCBI Taxonomy" id="1056511"/>
    <lineage>
        <taxon>Bacteria</taxon>
        <taxon>Pseudomonadati</taxon>
        <taxon>Pseudomonadota</taxon>
        <taxon>Gammaproteobacteria</taxon>
        <taxon>Vibrionales</taxon>
        <taxon>Vibrionaceae</taxon>
        <taxon>Photobacterium</taxon>
    </lineage>
</organism>
<dbReference type="PATRIC" id="fig|1056511.3.peg.952"/>
<dbReference type="Proteomes" id="UP000011134">
    <property type="component" value="Unassembled WGS sequence"/>
</dbReference>
<sequence>MEIAQKYKMITKTVIIVTSCNVLWLLNHRFILCELFLAH</sequence>
<keyword evidence="2" id="KW-1185">Reference proteome</keyword>
<accession>L8JHY4</accession>
<protein>
    <submittedName>
        <fullName evidence="1">Uncharacterized protein</fullName>
    </submittedName>
</protein>
<comment type="caution">
    <text evidence="1">The sequence shown here is derived from an EMBL/GenBank/DDBJ whole genome shotgun (WGS) entry which is preliminary data.</text>
</comment>
<dbReference type="EMBL" id="AMZO01000004">
    <property type="protein sequence ID" value="ELR67119.1"/>
    <property type="molecule type" value="Genomic_DNA"/>
</dbReference>
<evidence type="ECO:0000313" key="1">
    <source>
        <dbReference type="EMBL" id="ELR67119.1"/>
    </source>
</evidence>
<name>L8JHY4_9GAMM</name>
<gene>
    <name evidence="1" type="ORF">C942_03720</name>
</gene>
<proteinExistence type="predicted"/>
<reference evidence="1 2" key="1">
    <citation type="submission" date="2012-12" db="EMBL/GenBank/DDBJ databases">
        <title>Genome Assembly of Photobacterium sp. AK15.</title>
        <authorList>
            <person name="Khatri I."/>
            <person name="Vaidya B."/>
            <person name="Srinivas T.N.R."/>
            <person name="Subramanian S."/>
            <person name="Pinnaka A."/>
        </authorList>
    </citation>
    <scope>NUCLEOTIDE SEQUENCE [LARGE SCALE GENOMIC DNA]</scope>
    <source>
        <strain evidence="1 2">AK15</strain>
    </source>
</reference>
<evidence type="ECO:0000313" key="2">
    <source>
        <dbReference type="Proteomes" id="UP000011134"/>
    </source>
</evidence>